<protein>
    <submittedName>
        <fullName evidence="1">Uncharacterized protein</fullName>
    </submittedName>
</protein>
<evidence type="ECO:0000313" key="1">
    <source>
        <dbReference type="EMBL" id="KKM75199.1"/>
    </source>
</evidence>
<name>A0A0F9JZF8_9ZZZZ</name>
<accession>A0A0F9JZF8</accession>
<comment type="caution">
    <text evidence="1">The sequence shown here is derived from an EMBL/GenBank/DDBJ whole genome shotgun (WGS) entry which is preliminary data.</text>
</comment>
<reference evidence="1" key="1">
    <citation type="journal article" date="2015" name="Nature">
        <title>Complex archaea that bridge the gap between prokaryotes and eukaryotes.</title>
        <authorList>
            <person name="Spang A."/>
            <person name="Saw J.H."/>
            <person name="Jorgensen S.L."/>
            <person name="Zaremba-Niedzwiedzka K."/>
            <person name="Martijn J."/>
            <person name="Lind A.E."/>
            <person name="van Eijk R."/>
            <person name="Schleper C."/>
            <person name="Guy L."/>
            <person name="Ettema T.J."/>
        </authorList>
    </citation>
    <scope>NUCLEOTIDE SEQUENCE</scope>
</reference>
<gene>
    <name evidence="1" type="ORF">LCGC14_1392610</name>
</gene>
<proteinExistence type="predicted"/>
<sequence>MEWITWYDLEKYNIASIYVEKPKYNLHNPREQTVIMDMLHYLNDYPPMKLTFRCHKVAGKFIIDNITNSLDDPESGIRVPVTLARSMKEEKSEVVKNLLMMLAWS</sequence>
<organism evidence="1">
    <name type="scientific">marine sediment metagenome</name>
    <dbReference type="NCBI Taxonomy" id="412755"/>
    <lineage>
        <taxon>unclassified sequences</taxon>
        <taxon>metagenomes</taxon>
        <taxon>ecological metagenomes</taxon>
    </lineage>
</organism>
<dbReference type="EMBL" id="LAZR01009018">
    <property type="protein sequence ID" value="KKM75199.1"/>
    <property type="molecule type" value="Genomic_DNA"/>
</dbReference>
<dbReference type="AlphaFoldDB" id="A0A0F9JZF8"/>